<accession>A0A6I4TA57</accession>
<keyword evidence="3" id="KW-1185">Reference proteome</keyword>
<organism evidence="2 3">
    <name type="scientific">Altericroceibacterium endophyticum</name>
    <dbReference type="NCBI Taxonomy" id="1808508"/>
    <lineage>
        <taxon>Bacteria</taxon>
        <taxon>Pseudomonadati</taxon>
        <taxon>Pseudomonadota</taxon>
        <taxon>Alphaproteobacteria</taxon>
        <taxon>Sphingomonadales</taxon>
        <taxon>Erythrobacteraceae</taxon>
        <taxon>Altericroceibacterium</taxon>
    </lineage>
</organism>
<dbReference type="Proteomes" id="UP000438476">
    <property type="component" value="Unassembled WGS sequence"/>
</dbReference>
<proteinExistence type="predicted"/>
<reference evidence="2 3" key="1">
    <citation type="submission" date="2019-12" db="EMBL/GenBank/DDBJ databases">
        <title>Genomic-based taxomic classification of the family Erythrobacteraceae.</title>
        <authorList>
            <person name="Xu L."/>
        </authorList>
    </citation>
    <scope>NUCLEOTIDE SEQUENCE [LARGE SCALE GENOMIC DNA]</scope>
    <source>
        <strain evidence="2 3">LMG 29518</strain>
    </source>
</reference>
<sequence length="96" mass="9876">MVRKHTQLELSHKALVHADLPRPAVSVRAADLPLGLSTSAIGLAQASPAMLGIGLSDASSLLHGASDPAEAELQLKILAAMTLFWGFAVALIAALV</sequence>
<dbReference type="RefSeq" id="WP_160737333.1">
    <property type="nucleotide sequence ID" value="NZ_WTYT01000006.1"/>
</dbReference>
<gene>
    <name evidence="2" type="ORF">GRI91_14145</name>
</gene>
<protein>
    <submittedName>
        <fullName evidence="2">Uncharacterized protein</fullName>
    </submittedName>
</protein>
<keyword evidence="1" id="KW-1133">Transmembrane helix</keyword>
<evidence type="ECO:0000256" key="1">
    <source>
        <dbReference type="SAM" id="Phobius"/>
    </source>
</evidence>
<dbReference type="EMBL" id="WTYT01000006">
    <property type="protein sequence ID" value="MXO66903.1"/>
    <property type="molecule type" value="Genomic_DNA"/>
</dbReference>
<keyword evidence="1" id="KW-0472">Membrane</keyword>
<evidence type="ECO:0000313" key="3">
    <source>
        <dbReference type="Proteomes" id="UP000438476"/>
    </source>
</evidence>
<keyword evidence="1" id="KW-0812">Transmembrane</keyword>
<name>A0A6I4TA57_9SPHN</name>
<comment type="caution">
    <text evidence="2">The sequence shown here is derived from an EMBL/GenBank/DDBJ whole genome shotgun (WGS) entry which is preliminary data.</text>
</comment>
<evidence type="ECO:0000313" key="2">
    <source>
        <dbReference type="EMBL" id="MXO66903.1"/>
    </source>
</evidence>
<feature type="transmembrane region" description="Helical" evidence="1">
    <location>
        <begin position="77"/>
        <end position="95"/>
    </location>
</feature>
<dbReference type="AlphaFoldDB" id="A0A6I4TA57"/>